<sequence length="133" mass="13954">MIATMHTNNSGKPSCTLLSAFLFLRNAISCCNVSLSRKASRLSSVSLEMVISASLSFDSSTRSFDFISSTSLNSFCSSSLIKILGSITTAGSIALRTSSLVGSESTSFTSLDTSSSVGSNFTFLILISSAFRS</sequence>
<organism evidence="1">
    <name type="scientific">Opuntia streptacantha</name>
    <name type="common">Prickly pear cactus</name>
    <name type="synonym">Opuntia cardona</name>
    <dbReference type="NCBI Taxonomy" id="393608"/>
    <lineage>
        <taxon>Eukaryota</taxon>
        <taxon>Viridiplantae</taxon>
        <taxon>Streptophyta</taxon>
        <taxon>Embryophyta</taxon>
        <taxon>Tracheophyta</taxon>
        <taxon>Spermatophyta</taxon>
        <taxon>Magnoliopsida</taxon>
        <taxon>eudicotyledons</taxon>
        <taxon>Gunneridae</taxon>
        <taxon>Pentapetalae</taxon>
        <taxon>Caryophyllales</taxon>
        <taxon>Cactineae</taxon>
        <taxon>Cactaceae</taxon>
        <taxon>Opuntioideae</taxon>
        <taxon>Opuntia</taxon>
    </lineage>
</organism>
<evidence type="ECO:0000313" key="1">
    <source>
        <dbReference type="EMBL" id="MBA4620417.1"/>
    </source>
</evidence>
<protein>
    <submittedName>
        <fullName evidence="1">Uncharacterized protein</fullName>
    </submittedName>
</protein>
<accession>A0A7C8YKJ7</accession>
<dbReference type="AlphaFoldDB" id="A0A7C8YKJ7"/>
<proteinExistence type="predicted"/>
<reference evidence="1" key="2">
    <citation type="submission" date="2020-07" db="EMBL/GenBank/DDBJ databases">
        <authorList>
            <person name="Vera ALvarez R."/>
            <person name="Arias-Moreno D.M."/>
            <person name="Jimenez-Jacinto V."/>
            <person name="Jimenez-Bremont J.F."/>
            <person name="Swaminathan K."/>
            <person name="Moose S.P."/>
            <person name="Guerrero-Gonzalez M.L."/>
            <person name="Marino-Ramirez L."/>
            <person name="Landsman D."/>
            <person name="Rodriguez-Kessler M."/>
            <person name="Delgado-Sanchez P."/>
        </authorList>
    </citation>
    <scope>NUCLEOTIDE SEQUENCE</scope>
    <source>
        <tissue evidence="1">Cladode</tissue>
    </source>
</reference>
<reference evidence="1" key="1">
    <citation type="journal article" date="2013" name="J. Plant Res.">
        <title>Effect of fungi and light on seed germination of three Opuntia species from semiarid lands of central Mexico.</title>
        <authorList>
            <person name="Delgado-Sanchez P."/>
            <person name="Jimenez-Bremont J.F."/>
            <person name="Guerrero-Gonzalez Mde L."/>
            <person name="Flores J."/>
        </authorList>
    </citation>
    <scope>NUCLEOTIDE SEQUENCE</scope>
    <source>
        <tissue evidence="1">Cladode</tissue>
    </source>
</reference>
<dbReference type="EMBL" id="GISG01030409">
    <property type="protein sequence ID" value="MBA4620417.1"/>
    <property type="molecule type" value="Transcribed_RNA"/>
</dbReference>
<name>A0A7C8YKJ7_OPUST</name>